<keyword evidence="1" id="KW-1133">Transmembrane helix</keyword>
<dbReference type="EMBL" id="JASPKZ010003837">
    <property type="protein sequence ID" value="KAJ9592391.1"/>
    <property type="molecule type" value="Genomic_DNA"/>
</dbReference>
<evidence type="ECO:0000313" key="3">
    <source>
        <dbReference type="Proteomes" id="UP001233999"/>
    </source>
</evidence>
<feature type="transmembrane region" description="Helical" evidence="1">
    <location>
        <begin position="14"/>
        <end position="40"/>
    </location>
</feature>
<feature type="non-terminal residue" evidence="2">
    <location>
        <position position="251"/>
    </location>
</feature>
<gene>
    <name evidence="2" type="ORF">L9F63_015959</name>
</gene>
<sequence length="251" mass="28279">MSVLFFATELATNVLYFTSVLVTSVLFFATVIAMSVLFFATCSVVFPTSDGDPVVCDRTSDIFDSSRDDFSVITTVLPNNVLFISYRTSTNDGLLATRVFFLRSVLFIFYRTLMNVSFYATLLAILTMCFFTIDESYFVCDRTRDASSRRVFSYLRPYCDEYHTSDELLVTSVLSFAIVLATGLLLFANLLPTRTVLATSGLASMMTILATSVLLCSSVPQFQRIPYTIMCSVLCEILYFSYLPYRRTVLE</sequence>
<name>A0AAD8EJE4_DIPPU</name>
<protein>
    <submittedName>
        <fullName evidence="2">Uncharacterized protein</fullName>
    </submittedName>
</protein>
<keyword evidence="3" id="KW-1185">Reference proteome</keyword>
<comment type="caution">
    <text evidence="2">The sequence shown here is derived from an EMBL/GenBank/DDBJ whole genome shotgun (WGS) entry which is preliminary data.</text>
</comment>
<feature type="transmembrane region" description="Helical" evidence="1">
    <location>
        <begin position="116"/>
        <end position="140"/>
    </location>
</feature>
<feature type="transmembrane region" description="Helical" evidence="1">
    <location>
        <begin position="196"/>
        <end position="215"/>
    </location>
</feature>
<accession>A0AAD8EJE4</accession>
<keyword evidence="1" id="KW-0472">Membrane</keyword>
<proteinExistence type="predicted"/>
<organism evidence="2 3">
    <name type="scientific">Diploptera punctata</name>
    <name type="common">Pacific beetle cockroach</name>
    <dbReference type="NCBI Taxonomy" id="6984"/>
    <lineage>
        <taxon>Eukaryota</taxon>
        <taxon>Metazoa</taxon>
        <taxon>Ecdysozoa</taxon>
        <taxon>Arthropoda</taxon>
        <taxon>Hexapoda</taxon>
        <taxon>Insecta</taxon>
        <taxon>Pterygota</taxon>
        <taxon>Neoptera</taxon>
        <taxon>Polyneoptera</taxon>
        <taxon>Dictyoptera</taxon>
        <taxon>Blattodea</taxon>
        <taxon>Blaberoidea</taxon>
        <taxon>Blaberidae</taxon>
        <taxon>Diplopterinae</taxon>
        <taxon>Diploptera</taxon>
    </lineage>
</organism>
<feature type="transmembrane region" description="Helical" evidence="1">
    <location>
        <begin position="227"/>
        <end position="245"/>
    </location>
</feature>
<feature type="non-terminal residue" evidence="2">
    <location>
        <position position="1"/>
    </location>
</feature>
<dbReference type="Proteomes" id="UP001233999">
    <property type="component" value="Unassembled WGS sequence"/>
</dbReference>
<dbReference type="AlphaFoldDB" id="A0AAD8EJE4"/>
<reference evidence="2" key="1">
    <citation type="journal article" date="2023" name="IScience">
        <title>Live-bearing cockroach genome reveals convergent evolutionary mechanisms linked to viviparity in insects and beyond.</title>
        <authorList>
            <person name="Fouks B."/>
            <person name="Harrison M.C."/>
            <person name="Mikhailova A.A."/>
            <person name="Marchal E."/>
            <person name="English S."/>
            <person name="Carruthers M."/>
            <person name="Jennings E.C."/>
            <person name="Chiamaka E.L."/>
            <person name="Frigard R.A."/>
            <person name="Pippel M."/>
            <person name="Attardo G.M."/>
            <person name="Benoit J.B."/>
            <person name="Bornberg-Bauer E."/>
            <person name="Tobe S.S."/>
        </authorList>
    </citation>
    <scope>NUCLEOTIDE SEQUENCE</scope>
    <source>
        <strain evidence="2">Stay&amp;Tobe</strain>
    </source>
</reference>
<keyword evidence="1" id="KW-0812">Transmembrane</keyword>
<evidence type="ECO:0000256" key="1">
    <source>
        <dbReference type="SAM" id="Phobius"/>
    </source>
</evidence>
<feature type="transmembrane region" description="Helical" evidence="1">
    <location>
        <begin position="168"/>
        <end position="190"/>
    </location>
</feature>
<reference evidence="2" key="2">
    <citation type="submission" date="2023-05" db="EMBL/GenBank/DDBJ databases">
        <authorList>
            <person name="Fouks B."/>
        </authorList>
    </citation>
    <scope>NUCLEOTIDE SEQUENCE</scope>
    <source>
        <strain evidence="2">Stay&amp;Tobe</strain>
        <tissue evidence="2">Testes</tissue>
    </source>
</reference>
<evidence type="ECO:0000313" key="2">
    <source>
        <dbReference type="EMBL" id="KAJ9592391.1"/>
    </source>
</evidence>